<keyword evidence="7 12" id="KW-0833">Ubl conjugation pathway</keyword>
<dbReference type="GO" id="GO:0005524">
    <property type="term" value="F:ATP binding"/>
    <property type="evidence" value="ECO:0007669"/>
    <property type="project" value="UniProtKB-UniRule"/>
</dbReference>
<keyword evidence="8 12" id="KW-0862">Zinc</keyword>
<organism evidence="20 21">
    <name type="scientific">Holothuria leucospilota</name>
    <name type="common">Black long sea cucumber</name>
    <name type="synonym">Mertensiothuria leucospilota</name>
    <dbReference type="NCBI Taxonomy" id="206669"/>
    <lineage>
        <taxon>Eukaryota</taxon>
        <taxon>Metazoa</taxon>
        <taxon>Echinodermata</taxon>
        <taxon>Eleutherozoa</taxon>
        <taxon>Echinozoa</taxon>
        <taxon>Holothuroidea</taxon>
        <taxon>Aspidochirotacea</taxon>
        <taxon>Aspidochirotida</taxon>
        <taxon>Holothuriidae</taxon>
        <taxon>Holothuria</taxon>
    </lineage>
</organism>
<dbReference type="CDD" id="cd01489">
    <property type="entry name" value="Uba2_SUMO"/>
    <property type="match status" value="1"/>
</dbReference>
<feature type="domain" description="THIF-type NAD/FAD binding fold" evidence="18">
    <location>
        <begin position="10"/>
        <end position="435"/>
    </location>
</feature>
<dbReference type="Gene3D" id="1.10.10.520">
    <property type="entry name" value="Ubiquitin activating enzymes (Uba3). Chain: B, domain 2"/>
    <property type="match status" value="1"/>
</dbReference>
<evidence type="ECO:0000256" key="7">
    <source>
        <dbReference type="ARBA" id="ARBA00022786"/>
    </source>
</evidence>
<dbReference type="OrthoDB" id="10255449at2759"/>
<dbReference type="Proteomes" id="UP001152320">
    <property type="component" value="Chromosome 5"/>
</dbReference>
<evidence type="ECO:0000256" key="11">
    <source>
        <dbReference type="ARBA" id="ARBA00026003"/>
    </source>
</evidence>
<feature type="binding site" evidence="14">
    <location>
        <position position="74"/>
    </location>
    <ligand>
        <name>ATP</name>
        <dbReference type="ChEBI" id="CHEBI:30616"/>
    </ligand>
</feature>
<feature type="region of interest" description="Disordered" evidence="17">
    <location>
        <begin position="541"/>
        <end position="623"/>
    </location>
</feature>
<dbReference type="PANTHER" id="PTHR10953">
    <property type="entry name" value="UBIQUITIN-ACTIVATING ENZYME E1"/>
    <property type="match status" value="1"/>
</dbReference>
<dbReference type="GO" id="GO:0016740">
    <property type="term" value="F:transferase activity"/>
    <property type="evidence" value="ECO:0007669"/>
    <property type="project" value="UniProtKB-KW"/>
</dbReference>
<dbReference type="FunFam" id="3.10.290.20:FF:000002">
    <property type="entry name" value="SUMO-activating enzyme subunit 2"/>
    <property type="match status" value="1"/>
</dbReference>
<evidence type="ECO:0000313" key="21">
    <source>
        <dbReference type="Proteomes" id="UP001152320"/>
    </source>
</evidence>
<reference evidence="20" key="1">
    <citation type="submission" date="2021-10" db="EMBL/GenBank/DDBJ databases">
        <title>Tropical sea cucumber genome reveals ecological adaptation and Cuvierian tubules defense mechanism.</title>
        <authorList>
            <person name="Chen T."/>
        </authorList>
    </citation>
    <scope>NUCLEOTIDE SEQUENCE</scope>
    <source>
        <strain evidence="20">Nanhai2018</strain>
        <tissue evidence="20">Muscle</tissue>
    </source>
</reference>
<comment type="subunit">
    <text evidence="11">Heterodimer of SAE1 and UBA2/SAE2. The heterodimer corresponds to the two domains that are encoded on a single polypeptide chain in ubiquitin-activating enzyme E1. Interacts with UBE2I.</text>
</comment>
<dbReference type="GO" id="GO:0019948">
    <property type="term" value="F:SUMO activating enzyme activity"/>
    <property type="evidence" value="ECO:0007669"/>
    <property type="project" value="UniProtKB-UniRule"/>
</dbReference>
<name>A0A9Q1HE57_HOLLE</name>
<feature type="compositionally biased region" description="Acidic residues" evidence="17">
    <location>
        <begin position="582"/>
        <end position="605"/>
    </location>
</feature>
<dbReference type="GO" id="GO:0005737">
    <property type="term" value="C:cytoplasm"/>
    <property type="evidence" value="ECO:0007669"/>
    <property type="project" value="TreeGrafter"/>
</dbReference>
<dbReference type="PROSITE" id="PS00865">
    <property type="entry name" value="UBIQUITIN_ACTIVAT_2"/>
    <property type="match status" value="1"/>
</dbReference>
<feature type="binding site" evidence="14">
    <location>
        <begin position="58"/>
        <end position="61"/>
    </location>
    <ligand>
        <name>ATP</name>
        <dbReference type="ChEBI" id="CHEBI:30616"/>
    </ligand>
</feature>
<dbReference type="Gene3D" id="3.50.50.80">
    <property type="entry name" value="Ubiquitin-activating enzyme E1, inactive adenylation domain, subdomain 1"/>
    <property type="match status" value="1"/>
</dbReference>
<dbReference type="PANTHER" id="PTHR10953:SF5">
    <property type="entry name" value="SUMO-ACTIVATING ENZYME SUBUNIT 2"/>
    <property type="match status" value="1"/>
</dbReference>
<dbReference type="FunFam" id="3.50.50.80:FF:000002">
    <property type="entry name" value="SUMO-activating enzyme subunit 2"/>
    <property type="match status" value="1"/>
</dbReference>
<dbReference type="AlphaFoldDB" id="A0A9Q1HE57"/>
<comment type="pathway">
    <text evidence="2 12">Protein modification; protein sumoylation.</text>
</comment>
<evidence type="ECO:0000256" key="16">
    <source>
        <dbReference type="PROSITE-ProRule" id="PRU10132"/>
    </source>
</evidence>
<comment type="similarity">
    <text evidence="3 12">Belongs to the ubiquitin-activating E1 family.</text>
</comment>
<feature type="active site" description="Glycyl thioester intermediate" evidence="13 16">
    <location>
        <position position="175"/>
    </location>
</feature>
<feature type="binding site" evidence="14">
    <location>
        <begin position="26"/>
        <end position="31"/>
    </location>
    <ligand>
        <name>ATP</name>
        <dbReference type="ChEBI" id="CHEBI:30616"/>
    </ligand>
</feature>
<dbReference type="GO" id="GO:0031510">
    <property type="term" value="C:SUMO activating enzyme complex"/>
    <property type="evidence" value="ECO:0007669"/>
    <property type="project" value="UniProtKB-UniRule"/>
</dbReference>
<keyword evidence="5 12" id="KW-0479">Metal-binding</keyword>
<keyword evidence="9 12" id="KW-0067">ATP-binding</keyword>
<comment type="subcellular location">
    <subcellularLocation>
        <location evidence="1">Nucleus</location>
    </subcellularLocation>
</comment>
<evidence type="ECO:0000256" key="4">
    <source>
        <dbReference type="ARBA" id="ARBA00022679"/>
    </source>
</evidence>
<dbReference type="InterPro" id="IPR045886">
    <property type="entry name" value="ThiF/MoeB/HesA"/>
</dbReference>
<feature type="binding site" evidence="15">
    <location>
        <position position="160"/>
    </location>
    <ligand>
        <name>Zn(2+)</name>
        <dbReference type="ChEBI" id="CHEBI:29105"/>
    </ligand>
</feature>
<dbReference type="GO" id="GO:0016925">
    <property type="term" value="P:protein sumoylation"/>
    <property type="evidence" value="ECO:0007669"/>
    <property type="project" value="UniProtKB-UniRule"/>
</dbReference>
<keyword evidence="4" id="KW-0808">Transferase</keyword>
<feature type="binding site" evidence="14">
    <location>
        <position position="50"/>
    </location>
    <ligand>
        <name>ATP</name>
        <dbReference type="ChEBI" id="CHEBI:30616"/>
    </ligand>
</feature>
<evidence type="ECO:0000256" key="5">
    <source>
        <dbReference type="ARBA" id="ARBA00022723"/>
    </source>
</evidence>
<dbReference type="InterPro" id="IPR030661">
    <property type="entry name" value="Uba2"/>
</dbReference>
<feature type="binding site" evidence="15">
    <location>
        <position position="437"/>
    </location>
    <ligand>
        <name>Zn(2+)</name>
        <dbReference type="ChEBI" id="CHEBI:29105"/>
    </ligand>
</feature>
<feature type="compositionally biased region" description="Polar residues" evidence="17">
    <location>
        <begin position="555"/>
        <end position="580"/>
    </location>
</feature>
<evidence type="ECO:0000256" key="14">
    <source>
        <dbReference type="PIRSR" id="PIRSR039133-2"/>
    </source>
</evidence>
<evidence type="ECO:0000256" key="8">
    <source>
        <dbReference type="ARBA" id="ARBA00022833"/>
    </source>
</evidence>
<dbReference type="Pfam" id="PF00899">
    <property type="entry name" value="ThiF"/>
    <property type="match status" value="1"/>
</dbReference>
<dbReference type="GO" id="GO:0046872">
    <property type="term" value="F:metal ion binding"/>
    <property type="evidence" value="ECO:0007669"/>
    <property type="project" value="UniProtKB-KW"/>
</dbReference>
<dbReference type="InterPro" id="IPR028077">
    <property type="entry name" value="UAE_UbL_dom"/>
</dbReference>
<evidence type="ECO:0000256" key="3">
    <source>
        <dbReference type="ARBA" id="ARBA00005673"/>
    </source>
</evidence>
<feature type="region of interest" description="Disordered" evidence="17">
    <location>
        <begin position="201"/>
        <end position="237"/>
    </location>
</feature>
<dbReference type="InterPro" id="IPR035985">
    <property type="entry name" value="Ubiquitin-activating_enz"/>
</dbReference>
<evidence type="ECO:0000259" key="18">
    <source>
        <dbReference type="Pfam" id="PF00899"/>
    </source>
</evidence>
<feature type="binding site" evidence="14">
    <location>
        <begin position="97"/>
        <end position="98"/>
    </location>
    <ligand>
        <name>ATP</name>
        <dbReference type="ChEBI" id="CHEBI:30616"/>
    </ligand>
</feature>
<evidence type="ECO:0000313" key="20">
    <source>
        <dbReference type="EMBL" id="KAJ8041851.1"/>
    </source>
</evidence>
<dbReference type="EMBL" id="JAIZAY010000005">
    <property type="protein sequence ID" value="KAJ8041851.1"/>
    <property type="molecule type" value="Genomic_DNA"/>
</dbReference>
<evidence type="ECO:0000256" key="6">
    <source>
        <dbReference type="ARBA" id="ARBA00022741"/>
    </source>
</evidence>
<sequence length="649" mass="72329">MATPMEMPMPETTAKAVLSSKVLVVGAGGIGCELLKNLVLTGFNDLVVLDLDSIDVSNLNRQFLFQKKHVGRSKAQVAKESCMRFNPDVKIDAKHDSITNPEYNRDFFMQFDLVMNALDNRAARNHVNRMCLAADIPLIESGSAGYLGQVTVIKKNKYECYECQPSPREKTFPGCTIRNTPSEPIHCIVWAKHLFNQLFGEEDPDQDVSPDTADPEAAGDSGRVAAETEAKSSEAGGIERVSTREWAASTGYDPQKLFKKLFHDDIQYLLSMDKLWKKRRPPVPLEWDQLPKEDTSTTNNDVLETQRQWTIQECRDVFVESLKNLKQQFQERGELVWDKDEKAAMDFVTCTANFRSYIFGIPQKTRFDVKSMAGNIIPAIATTNAVIAGLIVIEALKILSGRMEKCKTVYMTRFANARRKLLIPCTLMEPNPSCYVCSPKPEVSVKLNTKTLTVKSLEDKILKAGLGMIAPDVELDDGKGSIIISSEEGETEENNDKTLNSFGITGGARLKVDDFLQNYELVINIVHSEKLEEEKEFEIVGDIPEASESNDEKASTANETKAESNALNGTPDQPGSSMVSLQEDDDDELMLIESEDEDALEEDEEPKTAPSVRKRPLSDEEEDVLVKKAKVDQSNDTVAMEENVVVLDS</sequence>
<dbReference type="Gene3D" id="3.10.290.20">
    <property type="entry name" value="Ubiquitin-like 2 activating enzyme e1b. Chain: B, domain 3"/>
    <property type="match status" value="1"/>
</dbReference>
<feature type="binding site" evidence="15">
    <location>
        <position position="434"/>
    </location>
    <ligand>
        <name>Zn(2+)</name>
        <dbReference type="ChEBI" id="CHEBI:29105"/>
    </ligand>
</feature>
<dbReference type="FunFam" id="3.40.50.720:FF:000618">
    <property type="entry name" value="SUMO-activating enzyme subunit 2"/>
    <property type="match status" value="1"/>
</dbReference>
<keyword evidence="6 12" id="KW-0547">Nucleotide-binding</keyword>
<dbReference type="PIRSF" id="PIRSF039133">
    <property type="entry name" value="SUMO_E1B"/>
    <property type="match status" value="1"/>
</dbReference>
<evidence type="ECO:0000256" key="13">
    <source>
        <dbReference type="PIRSR" id="PIRSR039133-1"/>
    </source>
</evidence>
<dbReference type="Pfam" id="PF14732">
    <property type="entry name" value="UAE_UbL"/>
    <property type="match status" value="1"/>
</dbReference>
<dbReference type="InterPro" id="IPR042449">
    <property type="entry name" value="Ub-E1_IAD_1"/>
</dbReference>
<evidence type="ECO:0000256" key="17">
    <source>
        <dbReference type="SAM" id="MobiDB-lite"/>
    </source>
</evidence>
<dbReference type="InterPro" id="IPR033127">
    <property type="entry name" value="UBQ-activ_enz_E1_Cys_AS"/>
</dbReference>
<proteinExistence type="inferred from homology"/>
<feature type="domain" description="Ubiquitin/SUMO-activating enzyme ubiquitin-like" evidence="19">
    <location>
        <begin position="445"/>
        <end position="532"/>
    </location>
</feature>
<evidence type="ECO:0000259" key="19">
    <source>
        <dbReference type="Pfam" id="PF14732"/>
    </source>
</evidence>
<keyword evidence="21" id="KW-1185">Reference proteome</keyword>
<evidence type="ECO:0000256" key="12">
    <source>
        <dbReference type="PIRNR" id="PIRNR039133"/>
    </source>
</evidence>
<keyword evidence="10" id="KW-0539">Nucleus</keyword>
<evidence type="ECO:0000256" key="15">
    <source>
        <dbReference type="PIRSR" id="PIRSR039133-3"/>
    </source>
</evidence>
<dbReference type="FunFam" id="1.10.10.520:FF:000002">
    <property type="entry name" value="SUMO-activating enzyme subunit 2"/>
    <property type="match status" value="1"/>
</dbReference>
<protein>
    <recommendedName>
        <fullName evidence="12">SUMO-activating enzyme subunit</fullName>
    </recommendedName>
</protein>
<evidence type="ECO:0000256" key="2">
    <source>
        <dbReference type="ARBA" id="ARBA00004718"/>
    </source>
</evidence>
<accession>A0A9Q1HE57</accession>
<evidence type="ECO:0000256" key="10">
    <source>
        <dbReference type="ARBA" id="ARBA00023242"/>
    </source>
</evidence>
<dbReference type="InterPro" id="IPR023318">
    <property type="entry name" value="Ub_act_enz_dom_a_sf"/>
</dbReference>
<dbReference type="SUPFAM" id="SSF69572">
    <property type="entry name" value="Activating enzymes of the ubiquitin-like proteins"/>
    <property type="match status" value="1"/>
</dbReference>
<comment type="caution">
    <text evidence="20">The sequence shown here is derived from an EMBL/GenBank/DDBJ whole genome shotgun (WGS) entry which is preliminary data.</text>
</comment>
<dbReference type="InterPro" id="IPR000594">
    <property type="entry name" value="ThiF_NAD_FAD-bd"/>
</dbReference>
<gene>
    <name evidence="20" type="ORF">HOLleu_12773</name>
</gene>
<feature type="binding site" evidence="14">
    <location>
        <begin position="119"/>
        <end position="124"/>
    </location>
    <ligand>
        <name>ATP</name>
        <dbReference type="ChEBI" id="CHEBI:30616"/>
    </ligand>
</feature>
<evidence type="ECO:0000256" key="1">
    <source>
        <dbReference type="ARBA" id="ARBA00004123"/>
    </source>
</evidence>
<feature type="binding site" evidence="15">
    <location>
        <position position="163"/>
    </location>
    <ligand>
        <name>Zn(2+)</name>
        <dbReference type="ChEBI" id="CHEBI:29105"/>
    </ligand>
</feature>
<evidence type="ECO:0000256" key="9">
    <source>
        <dbReference type="ARBA" id="ARBA00022840"/>
    </source>
</evidence>